<reference evidence="8 10" key="3">
    <citation type="submission" date="2021-02" db="EMBL/GenBank/DDBJ databases">
        <title>FDA dAtabase for Regulatory Grade micrObial Sequences (FDA-ARGOS): Supporting development and validation of Infectious Disease Dx tests.</title>
        <authorList>
            <person name="Sproer C."/>
            <person name="Gronow S."/>
            <person name="Severitt S."/>
            <person name="Schroder I."/>
            <person name="Tallon L."/>
            <person name="Sadzewicz L."/>
            <person name="Zhao X."/>
            <person name="Boylan J."/>
            <person name="Ott S."/>
            <person name="Bowen H."/>
            <person name="Vavikolanu K."/>
            <person name="Mehta A."/>
            <person name="Aluvathingal J."/>
            <person name="Nadendla S."/>
            <person name="Lowell S."/>
            <person name="Myers T."/>
            <person name="Yan Y."/>
            <person name="Sichtig H."/>
        </authorList>
    </citation>
    <scope>NUCLEOTIDE SEQUENCE [LARGE SCALE GENOMIC DNA]</scope>
    <source>
        <strain evidence="8 10">FDAARGOS_1207</strain>
    </source>
</reference>
<feature type="transmembrane region" description="Helical" evidence="6">
    <location>
        <begin position="29"/>
        <end position="53"/>
    </location>
</feature>
<dbReference type="OrthoDB" id="9793390at2"/>
<evidence type="ECO:0000313" key="7">
    <source>
        <dbReference type="EMBL" id="PTI30728.1"/>
    </source>
</evidence>
<dbReference type="GO" id="GO:0016020">
    <property type="term" value="C:membrane"/>
    <property type="evidence" value="ECO:0007669"/>
    <property type="project" value="UniProtKB-SubCell"/>
</dbReference>
<reference evidence="7 9" key="1">
    <citation type="journal article" date="2016" name="Front. Microbiol.">
        <title>Comprehensive Phylogenetic Analysis of Bovine Non-aureus Staphylococci Species Based on Whole-Genome Sequencing.</title>
        <authorList>
            <person name="Naushad S."/>
            <person name="Barkema H.W."/>
            <person name="Luby C."/>
            <person name="Condas L.A."/>
            <person name="Nobrega D.B."/>
            <person name="Carson D.A."/>
            <person name="De Buck J."/>
        </authorList>
    </citation>
    <scope>NUCLEOTIDE SEQUENCE [LARGE SCALE GENOMIC DNA]</scope>
    <source>
        <strain evidence="7 9">SNUC 2204</strain>
    </source>
</reference>
<dbReference type="EMBL" id="PZFK01000003">
    <property type="protein sequence ID" value="PTI30728.1"/>
    <property type="molecule type" value="Genomic_DNA"/>
</dbReference>
<dbReference type="AlphaFoldDB" id="A0A2T4PW61"/>
<evidence type="ECO:0000256" key="4">
    <source>
        <dbReference type="ARBA" id="ARBA00022989"/>
    </source>
</evidence>
<evidence type="ECO:0000313" key="10">
    <source>
        <dbReference type="Proteomes" id="UP000627155"/>
    </source>
</evidence>
<dbReference type="STRING" id="1167632.GCA_000286335_02439"/>
<keyword evidence="4 6" id="KW-1133">Transmembrane helix</keyword>
<dbReference type="RefSeq" id="WP_016913095.1">
    <property type="nucleotide sequence ID" value="NZ_BMDF01000003.1"/>
</dbReference>
<dbReference type="GeneID" id="64115883"/>
<feature type="transmembrane region" description="Helical" evidence="6">
    <location>
        <begin position="5"/>
        <end position="23"/>
    </location>
</feature>
<keyword evidence="3 6" id="KW-0812">Transmembrane</keyword>
<comment type="subcellular location">
    <subcellularLocation>
        <location evidence="1">Membrane</location>
        <topology evidence="1">Multi-pass membrane protein</topology>
    </subcellularLocation>
</comment>
<dbReference type="PANTHER" id="PTHR21716">
    <property type="entry name" value="TRANSMEMBRANE PROTEIN"/>
    <property type="match status" value="1"/>
</dbReference>
<feature type="transmembrane region" description="Helical" evidence="6">
    <location>
        <begin position="74"/>
        <end position="94"/>
    </location>
</feature>
<feature type="transmembrane region" description="Helical" evidence="6">
    <location>
        <begin position="311"/>
        <end position="337"/>
    </location>
</feature>
<accession>A0A2T4PW61</accession>
<keyword evidence="5 6" id="KW-0472">Membrane</keyword>
<feature type="transmembrane region" description="Helical" evidence="6">
    <location>
        <begin position="152"/>
        <end position="177"/>
    </location>
</feature>
<feature type="transmembrane region" description="Helical" evidence="6">
    <location>
        <begin position="241"/>
        <end position="262"/>
    </location>
</feature>
<dbReference type="GO" id="GO:0055085">
    <property type="term" value="P:transmembrane transport"/>
    <property type="evidence" value="ECO:0007669"/>
    <property type="project" value="TreeGrafter"/>
</dbReference>
<name>A0A2T4PW61_9STAP</name>
<evidence type="ECO:0000313" key="9">
    <source>
        <dbReference type="Proteomes" id="UP000241209"/>
    </source>
</evidence>
<evidence type="ECO:0000256" key="6">
    <source>
        <dbReference type="SAM" id="Phobius"/>
    </source>
</evidence>
<dbReference type="Proteomes" id="UP000627155">
    <property type="component" value="Chromosome"/>
</dbReference>
<dbReference type="PANTHER" id="PTHR21716:SF69">
    <property type="entry name" value="TRANSPORT PROTEIN YUBA-RELATED"/>
    <property type="match status" value="1"/>
</dbReference>
<reference evidence="7" key="2">
    <citation type="submission" date="2018-03" db="EMBL/GenBank/DDBJ databases">
        <authorList>
            <person name="Keele B.F."/>
        </authorList>
    </citation>
    <scope>NUCLEOTIDE SEQUENCE</scope>
    <source>
        <strain evidence="7">SNUC 2204</strain>
    </source>
</reference>
<keyword evidence="10" id="KW-1185">Reference proteome</keyword>
<evidence type="ECO:0000313" key="8">
    <source>
        <dbReference type="EMBL" id="QRO85319.1"/>
    </source>
</evidence>
<dbReference type="Pfam" id="PF01594">
    <property type="entry name" value="AI-2E_transport"/>
    <property type="match status" value="1"/>
</dbReference>
<evidence type="ECO:0000256" key="3">
    <source>
        <dbReference type="ARBA" id="ARBA00022692"/>
    </source>
</evidence>
<evidence type="ECO:0000256" key="2">
    <source>
        <dbReference type="ARBA" id="ARBA00009773"/>
    </source>
</evidence>
<evidence type="ECO:0000256" key="5">
    <source>
        <dbReference type="ARBA" id="ARBA00023136"/>
    </source>
</evidence>
<sequence>MLNKAWFRTGIAILLTFLIIKVFMEINEIFYPVVIIVKSILLPLLLGGFLFYICLPFQKMLEKRKIPRWGSISIILLALTLIVILFISIIVPVLTDQINNLIKNIPYIQREIQQVVDYALQQRDRLPENISQKINDSIESISGIVTNMLTNLFSYISSIVSTMFLLILVPFFLIYMLKDHERFIPFIAKPFKGRSKWFVVNLSKDINQTLQSYIQGQVTVSVILGVLLYLGYTFVDLDYALLLALLALITNMIPFLGPWLAFIPAATIALIQDPMMLVWVSIITLICQQLEGNVITPNIMGKSLNIHPLTIITVILAAGNLGGFVAILIAVPTYAVLKTIVRNVYTHRQSISSSASRTVEDDPILDNDLK</sequence>
<organism evidence="7 9">
    <name type="scientific">Mammaliicoccus vitulinus</name>
    <dbReference type="NCBI Taxonomy" id="71237"/>
    <lineage>
        <taxon>Bacteria</taxon>
        <taxon>Bacillati</taxon>
        <taxon>Bacillota</taxon>
        <taxon>Bacilli</taxon>
        <taxon>Bacillales</taxon>
        <taxon>Staphylococcaceae</taxon>
        <taxon>Mammaliicoccus</taxon>
    </lineage>
</organism>
<dbReference type="InterPro" id="IPR002549">
    <property type="entry name" value="AI-2E-like"/>
</dbReference>
<gene>
    <name evidence="7" type="ORF">BU072_01720</name>
    <name evidence="8" type="ORF">I6J37_01045</name>
</gene>
<dbReference type="Proteomes" id="UP000241209">
    <property type="component" value="Unassembled WGS sequence"/>
</dbReference>
<evidence type="ECO:0000256" key="1">
    <source>
        <dbReference type="ARBA" id="ARBA00004141"/>
    </source>
</evidence>
<proteinExistence type="inferred from homology"/>
<feature type="transmembrane region" description="Helical" evidence="6">
    <location>
        <begin position="213"/>
        <end position="235"/>
    </location>
</feature>
<dbReference type="EMBL" id="CP069486">
    <property type="protein sequence ID" value="QRO85319.1"/>
    <property type="molecule type" value="Genomic_DNA"/>
</dbReference>
<feature type="transmembrane region" description="Helical" evidence="6">
    <location>
        <begin position="274"/>
        <end position="291"/>
    </location>
</feature>
<comment type="similarity">
    <text evidence="2">Belongs to the autoinducer-2 exporter (AI-2E) (TC 2.A.86) family.</text>
</comment>
<protein>
    <submittedName>
        <fullName evidence="7">AI-2E family transporter</fullName>
    </submittedName>
</protein>